<proteinExistence type="predicted"/>
<dbReference type="PANTHER" id="PTHR12156">
    <property type="entry name" value="PLECKSTRIN HOMOLOGY-LIKE DOMAIN, FAMILY B, MEMBER 3"/>
    <property type="match status" value="1"/>
</dbReference>
<keyword evidence="4" id="KW-1185">Reference proteome</keyword>
<dbReference type="EMBL" id="BFAA01008892">
    <property type="protein sequence ID" value="GCB76900.1"/>
    <property type="molecule type" value="Genomic_DNA"/>
</dbReference>
<gene>
    <name evidence="3" type="ORF">scyTo_0015568</name>
</gene>
<dbReference type="AlphaFoldDB" id="A0A401PUS8"/>
<organism evidence="3 4">
    <name type="scientific">Scyliorhinus torazame</name>
    <name type="common">Cloudy catshark</name>
    <name type="synonym">Catulus torazame</name>
    <dbReference type="NCBI Taxonomy" id="75743"/>
    <lineage>
        <taxon>Eukaryota</taxon>
        <taxon>Metazoa</taxon>
        <taxon>Chordata</taxon>
        <taxon>Craniata</taxon>
        <taxon>Vertebrata</taxon>
        <taxon>Chondrichthyes</taxon>
        <taxon>Elasmobranchii</taxon>
        <taxon>Galeomorphii</taxon>
        <taxon>Galeoidea</taxon>
        <taxon>Carcharhiniformes</taxon>
        <taxon>Scyliorhinidae</taxon>
        <taxon>Scyliorhinus</taxon>
    </lineage>
</organism>
<evidence type="ECO:0000313" key="3">
    <source>
        <dbReference type="EMBL" id="GCB76900.1"/>
    </source>
</evidence>
<dbReference type="PANTHER" id="PTHR12156:SF5">
    <property type="entry name" value="FI18040P1"/>
    <property type="match status" value="1"/>
</dbReference>
<feature type="coiled-coil region" evidence="1">
    <location>
        <begin position="26"/>
        <end position="89"/>
    </location>
</feature>
<reference evidence="3 4" key="1">
    <citation type="journal article" date="2018" name="Nat. Ecol. Evol.">
        <title>Shark genomes provide insights into elasmobranch evolution and the origin of vertebrates.</title>
        <authorList>
            <person name="Hara Y"/>
            <person name="Yamaguchi K"/>
            <person name="Onimaru K"/>
            <person name="Kadota M"/>
            <person name="Koyanagi M"/>
            <person name="Keeley SD"/>
            <person name="Tatsumi K"/>
            <person name="Tanaka K"/>
            <person name="Motone F"/>
            <person name="Kageyama Y"/>
            <person name="Nozu R"/>
            <person name="Adachi N"/>
            <person name="Nishimura O"/>
            <person name="Nakagawa R"/>
            <person name="Tanegashima C"/>
            <person name="Kiyatake I"/>
            <person name="Matsumoto R"/>
            <person name="Murakumo K"/>
            <person name="Nishida K"/>
            <person name="Terakita A"/>
            <person name="Kuratani S"/>
            <person name="Sato K"/>
            <person name="Hyodo S Kuraku.S."/>
        </authorList>
    </citation>
    <scope>NUCLEOTIDE SEQUENCE [LARGE SCALE GENOMIC DNA]</scope>
</reference>
<dbReference type="InterPro" id="IPR052212">
    <property type="entry name" value="PH-like_domain"/>
</dbReference>
<name>A0A401PUS8_SCYTO</name>
<evidence type="ECO:0000256" key="1">
    <source>
        <dbReference type="SAM" id="Coils"/>
    </source>
</evidence>
<evidence type="ECO:0000256" key="2">
    <source>
        <dbReference type="SAM" id="MobiDB-lite"/>
    </source>
</evidence>
<protein>
    <submittedName>
        <fullName evidence="3">Uncharacterized protein</fullName>
    </submittedName>
</protein>
<accession>A0A401PUS8</accession>
<sequence>MEMERALLEGERDSESSHVHYERDVFEQLQKKISDLEANVTSEKAKDGEQLDSEVKRYDDLEFQQLERQSRLEEEKENLSKQLLCEMAEYQQSIATREKRITSLGNQAGQIVQQTELERQHFTKEKNNLLAMLQRKRKEGPEEVKMVLKIKDKNRDNLLLDPEMWGKEIRAEFH</sequence>
<feature type="region of interest" description="Disordered" evidence="2">
    <location>
        <begin position="1"/>
        <end position="20"/>
    </location>
</feature>
<keyword evidence="1" id="KW-0175">Coiled coil</keyword>
<evidence type="ECO:0000313" key="4">
    <source>
        <dbReference type="Proteomes" id="UP000288216"/>
    </source>
</evidence>
<dbReference type="Proteomes" id="UP000288216">
    <property type="component" value="Unassembled WGS sequence"/>
</dbReference>
<dbReference type="OrthoDB" id="6020705at2759"/>
<comment type="caution">
    <text evidence="3">The sequence shown here is derived from an EMBL/GenBank/DDBJ whole genome shotgun (WGS) entry which is preliminary data.</text>
</comment>